<comment type="caution">
    <text evidence="1">The sequence shown here is derived from an EMBL/GenBank/DDBJ whole genome shotgun (WGS) entry which is preliminary data.</text>
</comment>
<dbReference type="Proteomes" id="UP001174909">
    <property type="component" value="Unassembled WGS sequence"/>
</dbReference>
<reference evidence="1" key="1">
    <citation type="submission" date="2023-03" db="EMBL/GenBank/DDBJ databases">
        <authorList>
            <person name="Steffen K."/>
            <person name="Cardenas P."/>
        </authorList>
    </citation>
    <scope>NUCLEOTIDE SEQUENCE</scope>
</reference>
<dbReference type="AlphaFoldDB" id="A0AA35W3S2"/>
<evidence type="ECO:0000313" key="1">
    <source>
        <dbReference type="EMBL" id="CAI7991317.1"/>
    </source>
</evidence>
<gene>
    <name evidence="1" type="ORF">GBAR_LOCUS697</name>
</gene>
<name>A0AA35W3S2_GEOBA</name>
<dbReference type="EMBL" id="CASHTH010000109">
    <property type="protein sequence ID" value="CAI7991317.1"/>
    <property type="molecule type" value="Genomic_DNA"/>
</dbReference>
<sequence length="165" mass="17791">MVGIFGYAAIAGDGDGRKMAQAEIGQTIIAEGIQATLQSMSQTREYPTRQAMRATQTVVAATTIPQTRHALTVSQTRAASQATQTARNAPAPYSIKVRGTEVVCREIAYEYVYMADLGKIAALQHVANAITLRSNNSTAYFSANDAENALVDCKCFSPRNCKPIR</sequence>
<keyword evidence="2" id="KW-1185">Reference proteome</keyword>
<evidence type="ECO:0000313" key="2">
    <source>
        <dbReference type="Proteomes" id="UP001174909"/>
    </source>
</evidence>
<protein>
    <submittedName>
        <fullName evidence="1">Uncharacterized protein</fullName>
    </submittedName>
</protein>
<accession>A0AA35W3S2</accession>
<proteinExistence type="predicted"/>
<organism evidence="1 2">
    <name type="scientific">Geodia barretti</name>
    <name type="common">Barrett's horny sponge</name>
    <dbReference type="NCBI Taxonomy" id="519541"/>
    <lineage>
        <taxon>Eukaryota</taxon>
        <taxon>Metazoa</taxon>
        <taxon>Porifera</taxon>
        <taxon>Demospongiae</taxon>
        <taxon>Heteroscleromorpha</taxon>
        <taxon>Tetractinellida</taxon>
        <taxon>Astrophorina</taxon>
        <taxon>Geodiidae</taxon>
        <taxon>Geodia</taxon>
    </lineage>
</organism>